<evidence type="ECO:0000256" key="10">
    <source>
        <dbReference type="ARBA" id="ARBA00023163"/>
    </source>
</evidence>
<gene>
    <name evidence="13" type="ORF">AOY20_12305</name>
</gene>
<dbReference type="AlphaFoldDB" id="A0A0N9VA99"/>
<keyword evidence="10" id="KW-0804">Transcription</keyword>
<dbReference type="CDD" id="cd08441">
    <property type="entry name" value="PBP2_MetR"/>
    <property type="match status" value="1"/>
</dbReference>
<dbReference type="GO" id="GO:0000976">
    <property type="term" value="F:transcription cis-regulatory region binding"/>
    <property type="evidence" value="ECO:0007669"/>
    <property type="project" value="TreeGrafter"/>
</dbReference>
<keyword evidence="9" id="KW-0010">Activator</keyword>
<sequence>MLELRHLKTLKALREHGSLVAAAGDLCLTPSALSHQLRELDQWFGVEVVNRRTRPVSFSNVGQRLLKLADEVLPQVQIAQTDISRIVHGQTGRIIFSSECHSCFDWLMPLLNQYRQQYLDVDLDFASGFDANPHELLQIGEFDLLITADPIALKGIEYFPIFEYESRLVLSNTHPLVRVQNITVQELAEETLVTYPVDKHRLDIMSRLFIPANIHPKKIRTTDLTQMLIQLVASGHGIAALPDWVVKEYEQKGWVTSRRLDCVAEQGLRRTLYAGYRTEEKEKDYFEGFLKQLDKFSKKRTIYYS</sequence>
<keyword evidence="4" id="KW-0963">Cytoplasm</keyword>
<keyword evidence="6" id="KW-0028">Amino-acid biosynthesis</keyword>
<accession>A0A0N9VA99</accession>
<evidence type="ECO:0000256" key="5">
    <source>
        <dbReference type="ARBA" id="ARBA00022491"/>
    </source>
</evidence>
<evidence type="ECO:0000313" key="13">
    <source>
        <dbReference type="EMBL" id="ALH96256.1"/>
    </source>
</evidence>
<name>A0A0N9VA99_9GAMM</name>
<keyword evidence="7" id="KW-0805">Transcription regulation</keyword>
<dbReference type="Pfam" id="PF03466">
    <property type="entry name" value="LysR_substrate"/>
    <property type="match status" value="1"/>
</dbReference>
<evidence type="ECO:0000256" key="3">
    <source>
        <dbReference type="ARBA" id="ARBA00019365"/>
    </source>
</evidence>
<comment type="subcellular location">
    <subcellularLocation>
        <location evidence="1">Cytoplasm</location>
    </subcellularLocation>
</comment>
<evidence type="ECO:0000256" key="2">
    <source>
        <dbReference type="ARBA" id="ARBA00009437"/>
    </source>
</evidence>
<feature type="domain" description="HTH lysR-type" evidence="12">
    <location>
        <begin position="2"/>
        <end position="59"/>
    </location>
</feature>
<dbReference type="Gene3D" id="3.40.190.10">
    <property type="entry name" value="Periplasmic binding protein-like II"/>
    <property type="match status" value="1"/>
</dbReference>
<dbReference type="InterPro" id="IPR036388">
    <property type="entry name" value="WH-like_DNA-bd_sf"/>
</dbReference>
<protein>
    <recommendedName>
        <fullName evidence="3">HTH-type transcriptional regulator MetR</fullName>
    </recommendedName>
</protein>
<evidence type="ECO:0000256" key="4">
    <source>
        <dbReference type="ARBA" id="ARBA00022490"/>
    </source>
</evidence>
<evidence type="ECO:0000256" key="7">
    <source>
        <dbReference type="ARBA" id="ARBA00023015"/>
    </source>
</evidence>
<dbReference type="Proteomes" id="UP000064939">
    <property type="component" value="Chromosome"/>
</dbReference>
<dbReference type="PROSITE" id="PS50931">
    <property type="entry name" value="HTH_LYSR"/>
    <property type="match status" value="1"/>
</dbReference>
<dbReference type="SUPFAM" id="SSF46785">
    <property type="entry name" value="Winged helix' DNA-binding domain"/>
    <property type="match status" value="1"/>
</dbReference>
<dbReference type="Pfam" id="PF00126">
    <property type="entry name" value="HTH_1"/>
    <property type="match status" value="1"/>
</dbReference>
<dbReference type="PANTHER" id="PTHR30126:SF25">
    <property type="entry name" value="HTH-TYPE TRANSCRIPTIONAL REGULATOR METR"/>
    <property type="match status" value="1"/>
</dbReference>
<dbReference type="RefSeq" id="WP_054582139.1">
    <property type="nucleotide sequence ID" value="NZ_CP012808.1"/>
</dbReference>
<evidence type="ECO:0000256" key="11">
    <source>
        <dbReference type="ARBA" id="ARBA00023167"/>
    </source>
</evidence>
<dbReference type="GO" id="GO:0005737">
    <property type="term" value="C:cytoplasm"/>
    <property type="evidence" value="ECO:0007669"/>
    <property type="project" value="UniProtKB-SubCell"/>
</dbReference>
<evidence type="ECO:0000313" key="14">
    <source>
        <dbReference type="Proteomes" id="UP000064939"/>
    </source>
</evidence>
<dbReference type="InterPro" id="IPR000847">
    <property type="entry name" value="LysR_HTH_N"/>
</dbReference>
<dbReference type="OrthoDB" id="155872at2"/>
<evidence type="ECO:0000256" key="1">
    <source>
        <dbReference type="ARBA" id="ARBA00004496"/>
    </source>
</evidence>
<evidence type="ECO:0000256" key="9">
    <source>
        <dbReference type="ARBA" id="ARBA00023159"/>
    </source>
</evidence>
<dbReference type="KEGG" id="aei:AOY20_12305"/>
<comment type="similarity">
    <text evidence="2">Belongs to the LysR transcriptional regulatory family.</text>
</comment>
<dbReference type="EMBL" id="CP012808">
    <property type="protein sequence ID" value="ALH96256.1"/>
    <property type="molecule type" value="Genomic_DNA"/>
</dbReference>
<dbReference type="GO" id="GO:0009086">
    <property type="term" value="P:methionine biosynthetic process"/>
    <property type="evidence" value="ECO:0007669"/>
    <property type="project" value="UniProtKB-KW"/>
</dbReference>
<dbReference type="InterPro" id="IPR037406">
    <property type="entry name" value="MetR_PBP2"/>
</dbReference>
<keyword evidence="11" id="KW-0486">Methionine biosynthesis</keyword>
<organism evidence="13 14">
    <name type="scientific">Acinetobacter equi</name>
    <dbReference type="NCBI Taxonomy" id="1324350"/>
    <lineage>
        <taxon>Bacteria</taxon>
        <taxon>Pseudomonadati</taxon>
        <taxon>Pseudomonadota</taxon>
        <taxon>Gammaproteobacteria</taxon>
        <taxon>Moraxellales</taxon>
        <taxon>Moraxellaceae</taxon>
        <taxon>Acinetobacter</taxon>
    </lineage>
</organism>
<keyword evidence="5" id="KW-0678">Repressor</keyword>
<reference evidence="13 14" key="1">
    <citation type="journal article" date="2015" name="Int. J. Syst. Evol. Microbiol.">
        <title>Acinetobacter equi sp. nov. isolated from horse faeces.</title>
        <authorList>
            <person name="Poppel M.T."/>
            <person name="Skiebe E."/>
            <person name="Laue M."/>
            <person name="Bergmann H."/>
            <person name="Ebersberger I."/>
            <person name="Garn T."/>
            <person name="Fruth A."/>
            <person name="Baumgardt S."/>
            <person name="Busse H.J."/>
            <person name="Wilharm G."/>
        </authorList>
    </citation>
    <scope>NUCLEOTIDE SEQUENCE [LARGE SCALE GENOMIC DNA]</scope>
    <source>
        <strain evidence="13 14">114</strain>
    </source>
</reference>
<evidence type="ECO:0000256" key="8">
    <source>
        <dbReference type="ARBA" id="ARBA00023125"/>
    </source>
</evidence>
<dbReference type="Gene3D" id="1.10.10.10">
    <property type="entry name" value="Winged helix-like DNA-binding domain superfamily/Winged helix DNA-binding domain"/>
    <property type="match status" value="1"/>
</dbReference>
<evidence type="ECO:0000256" key="6">
    <source>
        <dbReference type="ARBA" id="ARBA00022605"/>
    </source>
</evidence>
<dbReference type="InterPro" id="IPR005119">
    <property type="entry name" value="LysR_subst-bd"/>
</dbReference>
<dbReference type="STRING" id="1324350.AOY20_12305"/>
<evidence type="ECO:0000259" key="12">
    <source>
        <dbReference type="PROSITE" id="PS50931"/>
    </source>
</evidence>
<dbReference type="PANTHER" id="PTHR30126">
    <property type="entry name" value="HTH-TYPE TRANSCRIPTIONAL REGULATOR"/>
    <property type="match status" value="1"/>
</dbReference>
<dbReference type="GO" id="GO:0003700">
    <property type="term" value="F:DNA-binding transcription factor activity"/>
    <property type="evidence" value="ECO:0007669"/>
    <property type="project" value="InterPro"/>
</dbReference>
<keyword evidence="14" id="KW-1185">Reference proteome</keyword>
<keyword evidence="8" id="KW-0238">DNA-binding</keyword>
<proteinExistence type="inferred from homology"/>
<dbReference type="InterPro" id="IPR036390">
    <property type="entry name" value="WH_DNA-bd_sf"/>
</dbReference>
<dbReference type="SUPFAM" id="SSF53850">
    <property type="entry name" value="Periplasmic binding protein-like II"/>
    <property type="match status" value="1"/>
</dbReference>